<gene>
    <name evidence="2" type="ORF">F6B43_16815</name>
</gene>
<dbReference type="RefSeq" id="WP_150450162.1">
    <property type="nucleotide sequence ID" value="NZ_VYSA01000004.1"/>
</dbReference>
<sequence length="176" mass="17642">MFAEILHGAAIVSTGLGACCMVVQHRARRARLWDAAMAIGMVAAMVCTAAGWGPPILWSAAMVTFALAVLPFAPRRGEKHRAMIAFDAFGAVLMAVLMIAMSVGAQTGASSASSHHGSPPIALAGGLAVAVLGYSGRAAILVHRGTGAVARVRPLAMGGAVLLMGVAALALGDTAG</sequence>
<feature type="transmembrane region" description="Helical" evidence="1">
    <location>
        <begin position="32"/>
        <end position="51"/>
    </location>
</feature>
<organism evidence="2 3">
    <name type="scientific">Microbacterium rhizomatis</name>
    <dbReference type="NCBI Taxonomy" id="1631477"/>
    <lineage>
        <taxon>Bacteria</taxon>
        <taxon>Bacillati</taxon>
        <taxon>Actinomycetota</taxon>
        <taxon>Actinomycetes</taxon>
        <taxon>Micrococcales</taxon>
        <taxon>Microbacteriaceae</taxon>
        <taxon>Microbacterium</taxon>
    </lineage>
</organism>
<feature type="transmembrane region" description="Helical" evidence="1">
    <location>
        <begin position="6"/>
        <end position="23"/>
    </location>
</feature>
<dbReference type="AlphaFoldDB" id="A0A5J5J0W6"/>
<keyword evidence="3" id="KW-1185">Reference proteome</keyword>
<evidence type="ECO:0000313" key="2">
    <source>
        <dbReference type="EMBL" id="KAA9106019.1"/>
    </source>
</evidence>
<keyword evidence="1" id="KW-1133">Transmembrane helix</keyword>
<keyword evidence="1" id="KW-0472">Membrane</keyword>
<keyword evidence="1" id="KW-0812">Transmembrane</keyword>
<evidence type="ECO:0008006" key="4">
    <source>
        <dbReference type="Google" id="ProtNLM"/>
    </source>
</evidence>
<protein>
    <recommendedName>
        <fullName evidence="4">DUF5134 domain-containing protein</fullName>
    </recommendedName>
</protein>
<evidence type="ECO:0000313" key="3">
    <source>
        <dbReference type="Proteomes" id="UP000325827"/>
    </source>
</evidence>
<feature type="transmembrane region" description="Helical" evidence="1">
    <location>
        <begin position="121"/>
        <end position="142"/>
    </location>
</feature>
<accession>A0A5J5J0W6</accession>
<proteinExistence type="predicted"/>
<feature type="transmembrane region" description="Helical" evidence="1">
    <location>
        <begin position="154"/>
        <end position="172"/>
    </location>
</feature>
<reference evidence="3" key="1">
    <citation type="submission" date="2019-09" db="EMBL/GenBank/DDBJ databases">
        <title>Mumia zhuanghuii sp. nov. isolated from the intestinal contents of plateau pika (Ochotona curzoniae) in the Qinghai-Tibet plateau of China.</title>
        <authorList>
            <person name="Tian Z."/>
        </authorList>
    </citation>
    <scope>NUCLEOTIDE SEQUENCE [LARGE SCALE GENOMIC DNA]</scope>
    <source>
        <strain evidence="3">JCM 30598</strain>
    </source>
</reference>
<dbReference type="OrthoDB" id="5083454at2"/>
<evidence type="ECO:0000256" key="1">
    <source>
        <dbReference type="SAM" id="Phobius"/>
    </source>
</evidence>
<feature type="transmembrane region" description="Helical" evidence="1">
    <location>
        <begin position="85"/>
        <end position="109"/>
    </location>
</feature>
<dbReference type="EMBL" id="VYSA01000004">
    <property type="protein sequence ID" value="KAA9106019.1"/>
    <property type="molecule type" value="Genomic_DNA"/>
</dbReference>
<name>A0A5J5J0W6_9MICO</name>
<feature type="transmembrane region" description="Helical" evidence="1">
    <location>
        <begin position="57"/>
        <end position="73"/>
    </location>
</feature>
<comment type="caution">
    <text evidence="2">The sequence shown here is derived from an EMBL/GenBank/DDBJ whole genome shotgun (WGS) entry which is preliminary data.</text>
</comment>
<dbReference type="Proteomes" id="UP000325827">
    <property type="component" value="Unassembled WGS sequence"/>
</dbReference>